<keyword evidence="1" id="KW-0732">Signal</keyword>
<gene>
    <name evidence="2" type="ORF">BJ983_004898</name>
</gene>
<dbReference type="InterPro" id="IPR005297">
    <property type="entry name" value="Lipoprotein_repeat"/>
</dbReference>
<dbReference type="PANTHER" id="PTHR39335">
    <property type="entry name" value="BLL4220 PROTEIN"/>
    <property type="match status" value="1"/>
</dbReference>
<dbReference type="PANTHER" id="PTHR39335:SF1">
    <property type="entry name" value="BLL4220 PROTEIN"/>
    <property type="match status" value="1"/>
</dbReference>
<evidence type="ECO:0000256" key="1">
    <source>
        <dbReference type="SAM" id="SignalP"/>
    </source>
</evidence>
<reference evidence="2 3" key="1">
    <citation type="submission" date="2020-07" db="EMBL/GenBank/DDBJ databases">
        <title>Sequencing the genomes of 1000 actinobacteria strains.</title>
        <authorList>
            <person name="Klenk H.-P."/>
        </authorList>
    </citation>
    <scope>NUCLEOTIDE SEQUENCE [LARGE SCALE GENOMIC DNA]</scope>
    <source>
        <strain evidence="2 3">DSM 45772</strain>
    </source>
</reference>
<evidence type="ECO:0000313" key="2">
    <source>
        <dbReference type="EMBL" id="NYD38796.1"/>
    </source>
</evidence>
<accession>A0A7Y9J872</accession>
<protein>
    <submittedName>
        <fullName evidence="2">Putative lipoprotein with Yx(FWY)xxD motif</fullName>
    </submittedName>
</protein>
<name>A0A7Y9J872_9PSEU</name>
<dbReference type="Pfam" id="PF03640">
    <property type="entry name" value="Lipoprotein_15"/>
    <property type="match status" value="2"/>
</dbReference>
<sequence>MTVVRRATALPVLFVALVGLAGCGQSVDEGPAPQLAGTDTTLQVRPSFYGATLADGTGRTLYQFAGDSPGRPTCNDACAEVWKPYLANGEPRSADGNKNALDDDQIGTITRTDGRAQVTYAGHPLYYYAEDGAPGDPVRPTDIRGAGLNQFGGVWSAVSGSGAPVAPTSPVIAPL</sequence>
<proteinExistence type="predicted"/>
<comment type="caution">
    <text evidence="2">The sequence shown here is derived from an EMBL/GenBank/DDBJ whole genome shotgun (WGS) entry which is preliminary data.</text>
</comment>
<dbReference type="Proteomes" id="UP000535890">
    <property type="component" value="Unassembled WGS sequence"/>
</dbReference>
<keyword evidence="3" id="KW-1185">Reference proteome</keyword>
<feature type="chain" id="PRO_5038436475" evidence="1">
    <location>
        <begin position="22"/>
        <end position="175"/>
    </location>
</feature>
<evidence type="ECO:0000313" key="3">
    <source>
        <dbReference type="Proteomes" id="UP000535890"/>
    </source>
</evidence>
<dbReference type="AlphaFoldDB" id="A0A7Y9J872"/>
<feature type="signal peptide" evidence="1">
    <location>
        <begin position="1"/>
        <end position="21"/>
    </location>
</feature>
<organism evidence="2 3">
    <name type="scientific">Actinomycetospora corticicola</name>
    <dbReference type="NCBI Taxonomy" id="663602"/>
    <lineage>
        <taxon>Bacteria</taxon>
        <taxon>Bacillati</taxon>
        <taxon>Actinomycetota</taxon>
        <taxon>Actinomycetes</taxon>
        <taxon>Pseudonocardiales</taxon>
        <taxon>Pseudonocardiaceae</taxon>
        <taxon>Actinomycetospora</taxon>
    </lineage>
</organism>
<dbReference type="GO" id="GO:0043448">
    <property type="term" value="P:alkane catabolic process"/>
    <property type="evidence" value="ECO:0007669"/>
    <property type="project" value="TreeGrafter"/>
</dbReference>
<dbReference type="RefSeq" id="WP_179796187.1">
    <property type="nucleotide sequence ID" value="NZ_BAABHP010000005.1"/>
</dbReference>
<dbReference type="PROSITE" id="PS51257">
    <property type="entry name" value="PROKAR_LIPOPROTEIN"/>
    <property type="match status" value="1"/>
</dbReference>
<keyword evidence="2" id="KW-0449">Lipoprotein</keyword>
<dbReference type="EMBL" id="JACCBN010000001">
    <property type="protein sequence ID" value="NYD38796.1"/>
    <property type="molecule type" value="Genomic_DNA"/>
</dbReference>